<reference evidence="5 6" key="1">
    <citation type="submission" date="2024-03" db="EMBL/GenBank/DDBJ databases">
        <title>Screening, Identification and Application of a Plant Lactobacillus Strain.</title>
        <authorList>
            <person name="Li Y.L."/>
        </authorList>
    </citation>
    <scope>NUCLEOTIDE SEQUENCE [LARGE SCALE GENOMIC DNA]</scope>
    <source>
        <strain evidence="5 6">JDB</strain>
    </source>
</reference>
<evidence type="ECO:0000256" key="3">
    <source>
        <dbReference type="ARBA" id="ARBA00022729"/>
    </source>
</evidence>
<dbReference type="Pfam" id="PF03573">
    <property type="entry name" value="OprD"/>
    <property type="match status" value="1"/>
</dbReference>
<accession>A0ABU9A5D0</accession>
<evidence type="ECO:0000256" key="2">
    <source>
        <dbReference type="ARBA" id="ARBA00022448"/>
    </source>
</evidence>
<keyword evidence="6" id="KW-1185">Reference proteome</keyword>
<dbReference type="Proteomes" id="UP001386972">
    <property type="component" value="Unassembled WGS sequence"/>
</dbReference>
<feature type="chain" id="PRO_5045806115" evidence="4">
    <location>
        <begin position="27"/>
        <end position="438"/>
    </location>
</feature>
<dbReference type="PANTHER" id="PTHR34596:SF2">
    <property type="entry name" value="CHITOPORIN"/>
    <property type="match status" value="1"/>
</dbReference>
<feature type="signal peptide" evidence="4">
    <location>
        <begin position="1"/>
        <end position="26"/>
    </location>
</feature>
<dbReference type="EMBL" id="JBBNAW010000018">
    <property type="protein sequence ID" value="MEK2610926.1"/>
    <property type="molecule type" value="Genomic_DNA"/>
</dbReference>
<sequence length="438" mass="47640">MPLGRKHLLILANATISMAGSVGATAGQSESQGFLEDGHLNLLARNMYWNHDGHAGSADKREWGQGFQLSYTSGYTEGLLGLGVDLSAYQVTKLDGTKKYSGRAGVLVPDGEGSADEASSAGAAVKLRVSETELRYGNNLRPYNPVFAPSDGRLMPSTAKGFWLTSSEWDGLMIEAGHMTAAKDFNSTNSSDDFFAAYAGKGTSTVDFFGGTYALTDAMNIGLYGADYKDIWKQYYTNLNLTHALSDTQSINFDFNLYKTNETGAALAGDIDTIAYSLAAAYSISGHTFKLTYQKVDGDTPFDYLGMGPGTYHDSIYLANSSMLVDFNGPNEHSWGAFYTLNMAPYGVPGLSFSARYIKGSGVDASHMSIDSPYAFYGDKSSEEHWERDLEAKYVVQSGNLKGLSVRLRQATHRIGNNASDYSSDQFRVIVEYPFNIF</sequence>
<evidence type="ECO:0000256" key="1">
    <source>
        <dbReference type="ARBA" id="ARBA00009075"/>
    </source>
</evidence>
<name>A0ABU9A5D0_9PSED</name>
<evidence type="ECO:0000313" key="6">
    <source>
        <dbReference type="Proteomes" id="UP001386972"/>
    </source>
</evidence>
<dbReference type="PANTHER" id="PTHR34596">
    <property type="entry name" value="CHITOPORIN"/>
    <property type="match status" value="1"/>
</dbReference>
<dbReference type="Gene3D" id="2.40.160.10">
    <property type="entry name" value="Porin"/>
    <property type="match status" value="1"/>
</dbReference>
<proteinExistence type="inferred from homology"/>
<organism evidence="5 6">
    <name type="scientific">Pseudomonas shirazensis</name>
    <dbReference type="NCBI Taxonomy" id="2745494"/>
    <lineage>
        <taxon>Bacteria</taxon>
        <taxon>Pseudomonadati</taxon>
        <taxon>Pseudomonadota</taxon>
        <taxon>Gammaproteobacteria</taxon>
        <taxon>Pseudomonadales</taxon>
        <taxon>Pseudomonadaceae</taxon>
        <taxon>Pseudomonas</taxon>
    </lineage>
</organism>
<dbReference type="InterPro" id="IPR023614">
    <property type="entry name" value="Porin_dom_sf"/>
</dbReference>
<dbReference type="RefSeq" id="WP_340612750.1">
    <property type="nucleotide sequence ID" value="NZ_JBBNAW010000018.1"/>
</dbReference>
<keyword evidence="3 4" id="KW-0732">Signal</keyword>
<evidence type="ECO:0000313" key="5">
    <source>
        <dbReference type="EMBL" id="MEK2610926.1"/>
    </source>
</evidence>
<gene>
    <name evidence="5" type="ORF">WLF18_17615</name>
</gene>
<evidence type="ECO:0000256" key="4">
    <source>
        <dbReference type="SAM" id="SignalP"/>
    </source>
</evidence>
<keyword evidence="2" id="KW-0813">Transport</keyword>
<protein>
    <submittedName>
        <fullName evidence="5">OprD family porin</fullName>
    </submittedName>
</protein>
<comment type="caution">
    <text evidence="5">The sequence shown here is derived from an EMBL/GenBank/DDBJ whole genome shotgun (WGS) entry which is preliminary data.</text>
</comment>
<dbReference type="InterPro" id="IPR005318">
    <property type="entry name" value="OM_porin_bac"/>
</dbReference>
<comment type="similarity">
    <text evidence="1">Belongs to the outer membrane porin (Opr) (TC 1.B.25) family.</text>
</comment>